<evidence type="ECO:0000256" key="8">
    <source>
        <dbReference type="ARBA" id="ARBA00038120"/>
    </source>
</evidence>
<keyword evidence="12" id="KW-1185">Reference proteome</keyword>
<name>A0A839N0Y3_9MICO</name>
<dbReference type="PANTHER" id="PTHR43646:SF2">
    <property type="entry name" value="GLYCOSYLTRANSFERASE 2-LIKE DOMAIN-CONTAINING PROTEIN"/>
    <property type="match status" value="1"/>
</dbReference>
<evidence type="ECO:0000256" key="5">
    <source>
        <dbReference type="ARBA" id="ARBA00023136"/>
    </source>
</evidence>
<reference evidence="11 12" key="1">
    <citation type="submission" date="2020-08" db="EMBL/GenBank/DDBJ databases">
        <title>Sequencing the genomes of 1000 actinobacteria strains.</title>
        <authorList>
            <person name="Klenk H.-P."/>
        </authorList>
    </citation>
    <scope>NUCLEOTIDE SEQUENCE [LARGE SCALE GENOMIC DNA]</scope>
    <source>
        <strain evidence="11 12">DSM 105369</strain>
    </source>
</reference>
<comment type="caution">
    <text evidence="11">The sequence shown here is derived from an EMBL/GenBank/DDBJ whole genome shotgun (WGS) entry which is preliminary data.</text>
</comment>
<dbReference type="SUPFAM" id="SSF53448">
    <property type="entry name" value="Nucleotide-diphospho-sugar transferases"/>
    <property type="match status" value="1"/>
</dbReference>
<feature type="domain" description="Glycosyltransferase 2-like" evidence="10">
    <location>
        <begin position="8"/>
        <end position="122"/>
    </location>
</feature>
<dbReference type="Gene3D" id="3.90.550.10">
    <property type="entry name" value="Spore Coat Polysaccharide Biosynthesis Protein SpsA, Chain A"/>
    <property type="match status" value="1"/>
</dbReference>
<organism evidence="11 12">
    <name type="scientific">Flexivirga oryzae</name>
    <dbReference type="NCBI Taxonomy" id="1794944"/>
    <lineage>
        <taxon>Bacteria</taxon>
        <taxon>Bacillati</taxon>
        <taxon>Actinomycetota</taxon>
        <taxon>Actinomycetes</taxon>
        <taxon>Micrococcales</taxon>
        <taxon>Dermacoccaceae</taxon>
        <taxon>Flexivirga</taxon>
    </lineage>
</organism>
<comment type="pathway">
    <text evidence="7">Carotenoid biosynthesis; staphyloxanthin biosynthesis; staphyloxanthin from farnesyl diphosphate: step 4/5.</text>
</comment>
<keyword evidence="5" id="KW-0472">Membrane</keyword>
<keyword evidence="3" id="KW-0328">Glycosyltransferase</keyword>
<evidence type="ECO:0000256" key="1">
    <source>
        <dbReference type="ARBA" id="ARBA00004236"/>
    </source>
</evidence>
<evidence type="ECO:0000256" key="2">
    <source>
        <dbReference type="ARBA" id="ARBA00022475"/>
    </source>
</evidence>
<dbReference type="Pfam" id="PF00535">
    <property type="entry name" value="Glycos_transf_2"/>
    <property type="match status" value="1"/>
</dbReference>
<evidence type="ECO:0000256" key="7">
    <source>
        <dbReference type="ARBA" id="ARBA00037904"/>
    </source>
</evidence>
<comment type="similarity">
    <text evidence="8">Belongs to the glycosyltransferase 2 family. CrtQ subfamily.</text>
</comment>
<dbReference type="PANTHER" id="PTHR43646">
    <property type="entry name" value="GLYCOSYLTRANSFERASE"/>
    <property type="match status" value="1"/>
</dbReference>
<dbReference type="EMBL" id="JACHVQ010000001">
    <property type="protein sequence ID" value="MBB2891368.1"/>
    <property type="molecule type" value="Genomic_DNA"/>
</dbReference>
<dbReference type="InterPro" id="IPR001173">
    <property type="entry name" value="Glyco_trans_2-like"/>
</dbReference>
<dbReference type="InterPro" id="IPR029044">
    <property type="entry name" value="Nucleotide-diphossugar_trans"/>
</dbReference>
<evidence type="ECO:0000313" key="11">
    <source>
        <dbReference type="EMBL" id="MBB2891368.1"/>
    </source>
</evidence>
<dbReference type="Proteomes" id="UP000559182">
    <property type="component" value="Unassembled WGS sequence"/>
</dbReference>
<evidence type="ECO:0000256" key="3">
    <source>
        <dbReference type="ARBA" id="ARBA00022676"/>
    </source>
</evidence>
<evidence type="ECO:0000256" key="4">
    <source>
        <dbReference type="ARBA" id="ARBA00022679"/>
    </source>
</evidence>
<evidence type="ECO:0000313" key="12">
    <source>
        <dbReference type="Proteomes" id="UP000559182"/>
    </source>
</evidence>
<protein>
    <recommendedName>
        <fullName evidence="9">4,4'-diaponeurosporenoate glycosyltransferase</fullName>
    </recommendedName>
</protein>
<evidence type="ECO:0000256" key="9">
    <source>
        <dbReference type="ARBA" id="ARBA00040345"/>
    </source>
</evidence>
<evidence type="ECO:0000256" key="6">
    <source>
        <dbReference type="ARBA" id="ARBA00037281"/>
    </source>
</evidence>
<evidence type="ECO:0000259" key="10">
    <source>
        <dbReference type="Pfam" id="PF00535"/>
    </source>
</evidence>
<keyword evidence="2" id="KW-1003">Cell membrane</keyword>
<dbReference type="GO" id="GO:0005886">
    <property type="term" value="C:plasma membrane"/>
    <property type="evidence" value="ECO:0007669"/>
    <property type="project" value="UniProtKB-SubCell"/>
</dbReference>
<dbReference type="GO" id="GO:0016757">
    <property type="term" value="F:glycosyltransferase activity"/>
    <property type="evidence" value="ECO:0007669"/>
    <property type="project" value="UniProtKB-KW"/>
</dbReference>
<gene>
    <name evidence="11" type="ORF">FHU39_001352</name>
</gene>
<comment type="subcellular location">
    <subcellularLocation>
        <location evidence="1">Cell membrane</location>
    </subcellularLocation>
</comment>
<dbReference type="RefSeq" id="WP_183319644.1">
    <property type="nucleotide sequence ID" value="NZ_JACHVQ010000001.1"/>
</dbReference>
<dbReference type="AlphaFoldDB" id="A0A839N0Y3"/>
<accession>A0A839N0Y3</accession>
<sequence>MSEQPLVSVVVPTRNNARTIRPCLQSVRDQTYPAIELIVVDNSSNDGTIDVATELADSAVTGGPERSAQRNLGIERARGEWVLWLDSDMILPPTSVEQAVATALSTGATGVALPERTIGDGFWTACRALERECYLNQPWLHNPRLVRRDYLVTEGGFHLGMSGPEDADLRLRMRAEGHGIELAPIIVDHDEGRLTVKDVMLKRYYYGRSIPAFAGQHDGAVGAQGKAVLKSYAVNWRLLARDPLHAAGMVALRSLEVVGYTAGARRGRRDRARGVS</sequence>
<proteinExistence type="inferred from homology"/>
<comment type="function">
    <text evidence="6">Catalyzes the glycosylation of 4,4'-diaponeurosporenoate, i.e. the esterification of glucose at the C1'' position with the carboxyl group of 4,4'-diaponeurosporenic acid, to form glycosyl-4,4'-diaponeurosporenoate. This is a step in the biosynthesis of staphyloxanthin, an orange pigment present in most staphylococci strains.</text>
</comment>
<keyword evidence="4 11" id="KW-0808">Transferase</keyword>
<dbReference type="CDD" id="cd00761">
    <property type="entry name" value="Glyco_tranf_GTA_type"/>
    <property type="match status" value="1"/>
</dbReference>